<dbReference type="PANTHER" id="PTHR35789:SF1">
    <property type="entry name" value="SPORE GERMINATION PROTEIN B3"/>
    <property type="match status" value="1"/>
</dbReference>
<evidence type="ECO:0000256" key="6">
    <source>
        <dbReference type="ARBA" id="ARBA00023139"/>
    </source>
</evidence>
<organism evidence="10 11">
    <name type="scientific">Lawsonibacter faecis</name>
    <dbReference type="NCBI Taxonomy" id="2763052"/>
    <lineage>
        <taxon>Bacteria</taxon>
        <taxon>Bacillati</taxon>
        <taxon>Bacillota</taxon>
        <taxon>Clostridia</taxon>
        <taxon>Eubacteriales</taxon>
        <taxon>Oscillospiraceae</taxon>
        <taxon>Lawsonibacter</taxon>
    </lineage>
</organism>
<comment type="subcellular location">
    <subcellularLocation>
        <location evidence="1">Membrane</location>
        <topology evidence="1">Lipid-anchor</topology>
    </subcellularLocation>
</comment>
<dbReference type="AlphaFoldDB" id="A0A8J6JQ07"/>
<keyword evidence="3" id="KW-0309">Germination</keyword>
<dbReference type="GO" id="GO:0009847">
    <property type="term" value="P:spore germination"/>
    <property type="evidence" value="ECO:0007669"/>
    <property type="project" value="InterPro"/>
</dbReference>
<protein>
    <submittedName>
        <fullName evidence="10">Spore gernimation protein GerC</fullName>
    </submittedName>
</protein>
<dbReference type="EMBL" id="JACOPQ010000022">
    <property type="protein sequence ID" value="MBC5738790.1"/>
    <property type="molecule type" value="Genomic_DNA"/>
</dbReference>
<evidence type="ECO:0000256" key="5">
    <source>
        <dbReference type="ARBA" id="ARBA00023136"/>
    </source>
</evidence>
<proteinExistence type="inferred from homology"/>
<comment type="caution">
    <text evidence="10">The sequence shown here is derived from an EMBL/GenBank/DDBJ whole genome shotgun (WGS) entry which is preliminary data.</text>
</comment>
<gene>
    <name evidence="10" type="ORF">H8S62_17410</name>
</gene>
<comment type="similarity">
    <text evidence="2">Belongs to the GerABKC lipoprotein family.</text>
</comment>
<dbReference type="GO" id="GO:0016020">
    <property type="term" value="C:membrane"/>
    <property type="evidence" value="ECO:0007669"/>
    <property type="project" value="UniProtKB-SubCell"/>
</dbReference>
<dbReference type="Pfam" id="PF25198">
    <property type="entry name" value="Spore_GerAC_N"/>
    <property type="match status" value="1"/>
</dbReference>
<keyword evidence="11" id="KW-1185">Reference proteome</keyword>
<dbReference type="Proteomes" id="UP000607645">
    <property type="component" value="Unassembled WGS sequence"/>
</dbReference>
<dbReference type="InterPro" id="IPR008844">
    <property type="entry name" value="Spore_GerAC-like"/>
</dbReference>
<evidence type="ECO:0000259" key="9">
    <source>
        <dbReference type="Pfam" id="PF25198"/>
    </source>
</evidence>
<dbReference type="InterPro" id="IPR038501">
    <property type="entry name" value="Spore_GerAC_C_sf"/>
</dbReference>
<dbReference type="Pfam" id="PF05504">
    <property type="entry name" value="Spore_GerAC"/>
    <property type="match status" value="1"/>
</dbReference>
<name>A0A8J6JQ07_9FIRM</name>
<reference evidence="10" key="1">
    <citation type="submission" date="2020-08" db="EMBL/GenBank/DDBJ databases">
        <title>Genome public.</title>
        <authorList>
            <person name="Liu C."/>
            <person name="Sun Q."/>
        </authorList>
    </citation>
    <scope>NUCLEOTIDE SEQUENCE</scope>
    <source>
        <strain evidence="10">NSJ-52</strain>
    </source>
</reference>
<dbReference type="Gene3D" id="3.30.300.210">
    <property type="entry name" value="Nutrient germinant receptor protein C, domain 3"/>
    <property type="match status" value="1"/>
</dbReference>
<sequence length="399" mass="41915">MNHNLRKKNKKRAGGGVRSFFLPSLFLSLCIPLTACKADILPPGREVENMALMRTMGVDAAETDGVRVTVSSGVQSKGADKGDEPPQVFYRDAGTVSGACLAMQSYGTAYIFYGHVGQLLVGEALAERGLAEALDYVERDIEMRLDTELFVVKGAGAFDAIASAATGTSSAADRLEALEDDAGLMATSATRTVKDVLAGQAQNGASFAPAITLTSGETGNGAGEGTDLSAAGFAIIKDNALAGWADGDAARGINLLLGQVDADVLELDLPGGGKAALRIVGSAAKVRPVFQDGTLAALEVSCQVDANVAEAPAALDLSDDTVRRRLNAALVAAEEARIRAALDLSQSLDADFMGLKKWAGLSAPWHWDALKDQWAGRFSRLEIRLRVEGDIQRSYDVKQ</sequence>
<keyword evidence="5" id="KW-0472">Membrane</keyword>
<evidence type="ECO:0000256" key="2">
    <source>
        <dbReference type="ARBA" id="ARBA00007886"/>
    </source>
</evidence>
<keyword evidence="6" id="KW-0564">Palmitate</keyword>
<feature type="domain" description="Spore germination GerAC-like C-terminal" evidence="8">
    <location>
        <begin position="232"/>
        <end position="394"/>
    </location>
</feature>
<evidence type="ECO:0000256" key="7">
    <source>
        <dbReference type="ARBA" id="ARBA00023288"/>
    </source>
</evidence>
<evidence type="ECO:0000256" key="3">
    <source>
        <dbReference type="ARBA" id="ARBA00022544"/>
    </source>
</evidence>
<evidence type="ECO:0000313" key="11">
    <source>
        <dbReference type="Proteomes" id="UP000607645"/>
    </source>
</evidence>
<dbReference type="InterPro" id="IPR046953">
    <property type="entry name" value="Spore_GerAC-like_C"/>
</dbReference>
<dbReference type="PANTHER" id="PTHR35789">
    <property type="entry name" value="SPORE GERMINATION PROTEIN B3"/>
    <property type="match status" value="1"/>
</dbReference>
<accession>A0A8J6JQ07</accession>
<keyword evidence="4" id="KW-0732">Signal</keyword>
<keyword evidence="7" id="KW-0449">Lipoprotein</keyword>
<dbReference type="RefSeq" id="WP_186920405.1">
    <property type="nucleotide sequence ID" value="NZ_JACOPQ010000022.1"/>
</dbReference>
<evidence type="ECO:0000256" key="4">
    <source>
        <dbReference type="ARBA" id="ARBA00022729"/>
    </source>
</evidence>
<feature type="domain" description="Spore germination protein N-terminal" evidence="9">
    <location>
        <begin position="45"/>
        <end position="212"/>
    </location>
</feature>
<evidence type="ECO:0000313" key="10">
    <source>
        <dbReference type="EMBL" id="MBC5738790.1"/>
    </source>
</evidence>
<dbReference type="InterPro" id="IPR057336">
    <property type="entry name" value="GerAC_N"/>
</dbReference>
<evidence type="ECO:0000259" key="8">
    <source>
        <dbReference type="Pfam" id="PF05504"/>
    </source>
</evidence>
<evidence type="ECO:0000256" key="1">
    <source>
        <dbReference type="ARBA" id="ARBA00004635"/>
    </source>
</evidence>